<feature type="transmembrane region" description="Helical" evidence="1">
    <location>
        <begin position="325"/>
        <end position="345"/>
    </location>
</feature>
<gene>
    <name evidence="3" type="ORF">RDB_LOCUS135744</name>
</gene>
<comment type="caution">
    <text evidence="3">The sequence shown here is derived from an EMBL/GenBank/DDBJ whole genome shotgun (WGS) entry which is preliminary data.</text>
</comment>
<dbReference type="GO" id="GO:0005525">
    <property type="term" value="F:GTP binding"/>
    <property type="evidence" value="ECO:0007669"/>
    <property type="project" value="InterPro"/>
</dbReference>
<dbReference type="EMBL" id="CAJMWX010001433">
    <property type="protein sequence ID" value="CAE6488616.1"/>
    <property type="molecule type" value="Genomic_DNA"/>
</dbReference>
<keyword evidence="1" id="KW-1133">Transmembrane helix</keyword>
<keyword evidence="1" id="KW-0812">Transmembrane</keyword>
<keyword evidence="1" id="KW-0472">Membrane</keyword>
<dbReference type="Proteomes" id="UP000663888">
    <property type="component" value="Unassembled WGS sequence"/>
</dbReference>
<evidence type="ECO:0000259" key="2">
    <source>
        <dbReference type="Pfam" id="PF01926"/>
    </source>
</evidence>
<dbReference type="SUPFAM" id="SSF52540">
    <property type="entry name" value="P-loop containing nucleoside triphosphate hydrolases"/>
    <property type="match status" value="1"/>
</dbReference>
<name>A0A8H3H2A6_9AGAM</name>
<organism evidence="3 4">
    <name type="scientific">Rhizoctonia solani</name>
    <dbReference type="NCBI Taxonomy" id="456999"/>
    <lineage>
        <taxon>Eukaryota</taxon>
        <taxon>Fungi</taxon>
        <taxon>Dikarya</taxon>
        <taxon>Basidiomycota</taxon>
        <taxon>Agaricomycotina</taxon>
        <taxon>Agaricomycetes</taxon>
        <taxon>Cantharellales</taxon>
        <taxon>Ceratobasidiaceae</taxon>
        <taxon>Rhizoctonia</taxon>
    </lineage>
</organism>
<sequence>MGLGFGNFICNLFGIDNWPSVKRSALVLSHAPKATWVALQAQTQHCSSVFYQLFSAPHIDMSRFLTSIFGSSGESKVKTVLICGESGVGKSHFINTAVGANLLVGDGHDLGTRNVTDQGIPPLRYGDISIQLVDTPGFQNTRDTNEIPVFSDIARWLAERYRANQRIVGFIYLRSIHNPKVLRHEAQIIQAFKDLCGEDHLDHVVFVTNRWQPDSDEQEERREQNTITDVRKFGSAGIKRVQARRLRNKYGNWDAQEIVRLFATYTPVTLQIQHEIVDNHKSFGETKAGRRLEADIRERIEGNERNNAARRMEVAHLQKEEEQSLWAWIAGIFALMTNITAIFTLSRGRR</sequence>
<feature type="domain" description="G" evidence="2">
    <location>
        <begin position="80"/>
        <end position="168"/>
    </location>
</feature>
<reference evidence="3" key="1">
    <citation type="submission" date="2021-01" db="EMBL/GenBank/DDBJ databases">
        <authorList>
            <person name="Kaushik A."/>
        </authorList>
    </citation>
    <scope>NUCLEOTIDE SEQUENCE</scope>
    <source>
        <strain evidence="3">AG4-R118</strain>
    </source>
</reference>
<dbReference type="Gene3D" id="3.40.50.300">
    <property type="entry name" value="P-loop containing nucleotide triphosphate hydrolases"/>
    <property type="match status" value="1"/>
</dbReference>
<protein>
    <recommendedName>
        <fullName evidence="2">G domain-containing protein</fullName>
    </recommendedName>
</protein>
<evidence type="ECO:0000313" key="4">
    <source>
        <dbReference type="Proteomes" id="UP000663888"/>
    </source>
</evidence>
<evidence type="ECO:0000313" key="3">
    <source>
        <dbReference type="EMBL" id="CAE6488616.1"/>
    </source>
</evidence>
<proteinExistence type="predicted"/>
<dbReference type="AlphaFoldDB" id="A0A8H3H2A6"/>
<dbReference type="InterPro" id="IPR027417">
    <property type="entry name" value="P-loop_NTPase"/>
</dbReference>
<evidence type="ECO:0000256" key="1">
    <source>
        <dbReference type="SAM" id="Phobius"/>
    </source>
</evidence>
<dbReference type="Pfam" id="PF01926">
    <property type="entry name" value="MMR_HSR1"/>
    <property type="match status" value="1"/>
</dbReference>
<dbReference type="InterPro" id="IPR006073">
    <property type="entry name" value="GTP-bd"/>
</dbReference>
<accession>A0A8H3H2A6</accession>